<evidence type="ECO:0000313" key="2">
    <source>
        <dbReference type="Proteomes" id="UP000007241"/>
    </source>
</evidence>
<dbReference type="OrthoDB" id="2157854at2759"/>
<dbReference type="AlphaFoldDB" id="F4P799"/>
<dbReference type="PANTHER" id="PTHR33206:SF1">
    <property type="entry name" value="DNA-DIRECTED DNA POLYMERASE"/>
    <property type="match status" value="1"/>
</dbReference>
<dbReference type="EMBL" id="GL882887">
    <property type="protein sequence ID" value="EGF78847.1"/>
    <property type="molecule type" value="Genomic_DNA"/>
</dbReference>
<dbReference type="PANTHER" id="PTHR33206">
    <property type="entry name" value="PROTEIN CBG10425"/>
    <property type="match status" value="1"/>
</dbReference>
<proteinExistence type="predicted"/>
<protein>
    <submittedName>
        <fullName evidence="1">Uncharacterized protein</fullName>
    </submittedName>
</protein>
<organism evidence="1 2">
    <name type="scientific">Batrachochytrium dendrobatidis (strain JAM81 / FGSC 10211)</name>
    <name type="common">Frog chytrid fungus</name>
    <dbReference type="NCBI Taxonomy" id="684364"/>
    <lineage>
        <taxon>Eukaryota</taxon>
        <taxon>Fungi</taxon>
        <taxon>Fungi incertae sedis</taxon>
        <taxon>Chytridiomycota</taxon>
        <taxon>Chytridiomycota incertae sedis</taxon>
        <taxon>Chytridiomycetes</taxon>
        <taxon>Rhizophydiales</taxon>
        <taxon>Rhizophydiales incertae sedis</taxon>
        <taxon>Batrachochytrium</taxon>
    </lineage>
</organism>
<dbReference type="GeneID" id="18238986"/>
<accession>F4P799</accession>
<dbReference type="InParanoid" id="F4P799"/>
<dbReference type="Proteomes" id="UP000007241">
    <property type="component" value="Unassembled WGS sequence"/>
</dbReference>
<reference evidence="1 2" key="1">
    <citation type="submission" date="2009-12" db="EMBL/GenBank/DDBJ databases">
        <title>The draft genome of Batrachochytrium dendrobatidis.</title>
        <authorList>
            <consortium name="US DOE Joint Genome Institute (JGI-PGF)"/>
            <person name="Kuo A."/>
            <person name="Salamov A."/>
            <person name="Schmutz J."/>
            <person name="Lucas S."/>
            <person name="Pitluck S."/>
            <person name="Rosenblum E."/>
            <person name="Stajich J."/>
            <person name="Eisen M."/>
            <person name="Grigoriev I.V."/>
        </authorList>
    </citation>
    <scope>NUCLEOTIDE SEQUENCE [LARGE SCALE GENOMIC DNA]</scope>
    <source>
        <strain evidence="2">JAM81 / FGSC 10211</strain>
    </source>
</reference>
<evidence type="ECO:0000313" key="1">
    <source>
        <dbReference type="EMBL" id="EGF78847.1"/>
    </source>
</evidence>
<dbReference type="HOGENOM" id="CLU_679686_0_0_1"/>
<keyword evidence="2" id="KW-1185">Reference proteome</keyword>
<name>F4P799_BATDJ</name>
<dbReference type="STRING" id="684364.F4P799"/>
<dbReference type="RefSeq" id="XP_006680340.1">
    <property type="nucleotide sequence ID" value="XM_006680277.1"/>
</dbReference>
<gene>
    <name evidence="1" type="ORF">BATDEDRAFT_26214</name>
</gene>
<sequence>MSNILEETQIHLNENAVLIKGNDSTVGLYKVLFEVNGIERYRFAIKYKTKEKTNELKFTIKENHKKQALRYWFDIQFGYVLRNIETDDRVQFYPSDNTCFNINDSPLVNSTIDTVLNQLDGDDILEKLKCSNSKWSIENIYEYVLLTTPIPEVSIGASVILPDFIKNIKSIVSFHFARYKYPEIRLDRLSKKAKDLYKDYYKTNVKKCYPKLDIQELKEIESHFFVNVNIYRFNGKKAVMERHSGKEYRSFIGSEENKAQFIPVEGTTEEALDIVMTKMDQIRHKYLQLLYSKYSRFFVIMANLDDAKVQKRLRLKLLEFLGVLAIYGFSSSSYGIDIIKKYPPQVLKHSKKHGNVSKCEKLWINSIQGELGRNIEQSEKIERYNVDDYDEESNTIYDFLGCFFH</sequence>